<organism evidence="5 6">
    <name type="scientific">Maribacter flavus</name>
    <dbReference type="NCBI Taxonomy" id="1658664"/>
    <lineage>
        <taxon>Bacteria</taxon>
        <taxon>Pseudomonadati</taxon>
        <taxon>Bacteroidota</taxon>
        <taxon>Flavobacteriia</taxon>
        <taxon>Flavobacteriales</taxon>
        <taxon>Flavobacteriaceae</taxon>
        <taxon>Maribacter</taxon>
    </lineage>
</organism>
<dbReference type="EMBL" id="JAZDDF010000002">
    <property type="protein sequence ID" value="MEE1972472.1"/>
    <property type="molecule type" value="Genomic_DNA"/>
</dbReference>
<feature type="chain" id="PRO_5045922672" evidence="3">
    <location>
        <begin position="18"/>
        <end position="435"/>
    </location>
</feature>
<evidence type="ECO:0000313" key="5">
    <source>
        <dbReference type="EMBL" id="MEE1972472.1"/>
    </source>
</evidence>
<keyword evidence="6" id="KW-1185">Reference proteome</keyword>
<comment type="subcellular location">
    <subcellularLocation>
        <location evidence="1">Membrane</location>
    </subcellularLocation>
</comment>
<evidence type="ECO:0000256" key="1">
    <source>
        <dbReference type="ARBA" id="ARBA00004370"/>
    </source>
</evidence>
<name>A0ABU7IHP5_9FLAO</name>
<comment type="caution">
    <text evidence="5">The sequence shown here is derived from an EMBL/GenBank/DDBJ whole genome shotgun (WGS) entry which is preliminary data.</text>
</comment>
<protein>
    <submittedName>
        <fullName evidence="5">Serine hydrolase domain-containing protein</fullName>
        <ecNumber evidence="5">3.1.1.103</ecNumber>
    </submittedName>
</protein>
<evidence type="ECO:0000313" key="6">
    <source>
        <dbReference type="Proteomes" id="UP001343698"/>
    </source>
</evidence>
<feature type="signal peptide" evidence="3">
    <location>
        <begin position="1"/>
        <end position="17"/>
    </location>
</feature>
<keyword evidence="2" id="KW-0472">Membrane</keyword>
<keyword evidence="3" id="KW-0732">Signal</keyword>
<dbReference type="SUPFAM" id="SSF56601">
    <property type="entry name" value="beta-lactamase/transpeptidase-like"/>
    <property type="match status" value="1"/>
</dbReference>
<dbReference type="GO" id="GO:0016787">
    <property type="term" value="F:hydrolase activity"/>
    <property type="evidence" value="ECO:0007669"/>
    <property type="project" value="UniProtKB-KW"/>
</dbReference>
<dbReference type="InterPro" id="IPR001466">
    <property type="entry name" value="Beta-lactam-related"/>
</dbReference>
<dbReference type="EC" id="3.1.1.103" evidence="5"/>
<keyword evidence="5" id="KW-0378">Hydrolase</keyword>
<feature type="domain" description="Beta-lactamase-related" evidence="4">
    <location>
        <begin position="50"/>
        <end position="269"/>
    </location>
</feature>
<evidence type="ECO:0000256" key="2">
    <source>
        <dbReference type="ARBA" id="ARBA00023136"/>
    </source>
</evidence>
<dbReference type="InterPro" id="IPR050491">
    <property type="entry name" value="AmpC-like"/>
</dbReference>
<dbReference type="InterPro" id="IPR012338">
    <property type="entry name" value="Beta-lactam/transpept-like"/>
</dbReference>
<proteinExistence type="predicted"/>
<accession>A0ABU7IHP5</accession>
<gene>
    <name evidence="5" type="ORF">V1H85_08465</name>
</gene>
<dbReference type="Gene3D" id="3.40.710.10">
    <property type="entry name" value="DD-peptidase/beta-lactamase superfamily"/>
    <property type="match status" value="1"/>
</dbReference>
<dbReference type="Proteomes" id="UP001343698">
    <property type="component" value="Unassembled WGS sequence"/>
</dbReference>
<dbReference type="RefSeq" id="WP_272636539.1">
    <property type="nucleotide sequence ID" value="NZ_JAZDDF010000002.1"/>
</dbReference>
<sequence>MKIIPILLISFSFMAVFGQGDPKVSSTYCENTADIYFTKLTDLGNFNGVVLLKKGDDIVLKKAYNMQSDISSTLFVDENSQFDLRSIAKLFAKLSVIQLEAEDQLSKEDKLSRFLPDFPNANKISINHLINNTSGLPRSFEDSEKPYIELNPDEVIALASKSNLEFEPGEQELYSNVGFQLLYFIIGKVTDASFEAYIYQHFFKPLGMSNSGSNFYDGKDRKHQYAYGHFDKNDEIVCECTYPEDEMKMGNLFSTAEDLDKLLSSLDNTIYQDLIHEGIIAHAGGTRGKRAYVERNYNKDYTMIFLSNYDQIPFEQIIIDTRLILEEKEVVMPEAVNRKSIELSAKILKKYQGTYDLVDAGHILLDIKFENDSLYVYQKGKNNGVIVPETKTVFFSDPTKKESIEFVENEKGTFDMLIDFQGVQWRGANVTSENR</sequence>
<dbReference type="PANTHER" id="PTHR46825:SF11">
    <property type="entry name" value="PENICILLIN-BINDING PROTEIN 4"/>
    <property type="match status" value="1"/>
</dbReference>
<dbReference type="Pfam" id="PF00144">
    <property type="entry name" value="Beta-lactamase"/>
    <property type="match status" value="1"/>
</dbReference>
<dbReference type="PANTHER" id="PTHR46825">
    <property type="entry name" value="D-ALANYL-D-ALANINE-CARBOXYPEPTIDASE/ENDOPEPTIDASE AMPH"/>
    <property type="match status" value="1"/>
</dbReference>
<reference evidence="5 6" key="1">
    <citation type="submission" date="2024-01" db="EMBL/GenBank/DDBJ databases">
        <title>Maribacter spp. originated from different algae showed divergent polysaccharides utilization ability.</title>
        <authorList>
            <person name="Wang H."/>
            <person name="Wu Y."/>
        </authorList>
    </citation>
    <scope>NUCLEOTIDE SEQUENCE [LARGE SCALE GENOMIC DNA]</scope>
    <source>
        <strain evidence="5 6">KPT27_14</strain>
    </source>
</reference>
<evidence type="ECO:0000259" key="4">
    <source>
        <dbReference type="Pfam" id="PF00144"/>
    </source>
</evidence>
<evidence type="ECO:0000256" key="3">
    <source>
        <dbReference type="SAM" id="SignalP"/>
    </source>
</evidence>